<reference evidence="1" key="1">
    <citation type="submission" date="2021-06" db="EMBL/GenBank/DDBJ databases">
        <authorList>
            <person name="Kallberg Y."/>
            <person name="Tangrot J."/>
            <person name="Rosling A."/>
        </authorList>
    </citation>
    <scope>NUCLEOTIDE SEQUENCE</scope>
    <source>
        <strain evidence="1">UK204</strain>
    </source>
</reference>
<evidence type="ECO:0000313" key="1">
    <source>
        <dbReference type="EMBL" id="CAG8583026.1"/>
    </source>
</evidence>
<dbReference type="EMBL" id="CAJVPQ010002089">
    <property type="protein sequence ID" value="CAG8583026.1"/>
    <property type="molecule type" value="Genomic_DNA"/>
</dbReference>
<name>A0A9N9BXA2_9GLOM</name>
<organism evidence="1 2">
    <name type="scientific">Funneliformis caledonium</name>
    <dbReference type="NCBI Taxonomy" id="1117310"/>
    <lineage>
        <taxon>Eukaryota</taxon>
        <taxon>Fungi</taxon>
        <taxon>Fungi incertae sedis</taxon>
        <taxon>Mucoromycota</taxon>
        <taxon>Glomeromycotina</taxon>
        <taxon>Glomeromycetes</taxon>
        <taxon>Glomerales</taxon>
        <taxon>Glomeraceae</taxon>
        <taxon>Funneliformis</taxon>
    </lineage>
</organism>
<dbReference type="AlphaFoldDB" id="A0A9N9BXA2"/>
<evidence type="ECO:0000313" key="2">
    <source>
        <dbReference type="Proteomes" id="UP000789570"/>
    </source>
</evidence>
<dbReference type="OrthoDB" id="10591305at2759"/>
<proteinExistence type="predicted"/>
<keyword evidence="2" id="KW-1185">Reference proteome</keyword>
<gene>
    <name evidence="1" type="ORF">FCALED_LOCUS7698</name>
</gene>
<protein>
    <submittedName>
        <fullName evidence="1">9058_t:CDS:1</fullName>
    </submittedName>
</protein>
<sequence length="76" mass="8420">MAGSNALIQFQPSSYASQYTENANSNEEQNQLLSDNSIPYPNTVINPLKSNHRHDILGFDIPGFKIHTLAIIGYSL</sequence>
<accession>A0A9N9BXA2</accession>
<dbReference type="Proteomes" id="UP000789570">
    <property type="component" value="Unassembled WGS sequence"/>
</dbReference>
<comment type="caution">
    <text evidence="1">The sequence shown here is derived from an EMBL/GenBank/DDBJ whole genome shotgun (WGS) entry which is preliminary data.</text>
</comment>